<organism evidence="2 3">
    <name type="scientific">Petrolisthes manimaculis</name>
    <dbReference type="NCBI Taxonomy" id="1843537"/>
    <lineage>
        <taxon>Eukaryota</taxon>
        <taxon>Metazoa</taxon>
        <taxon>Ecdysozoa</taxon>
        <taxon>Arthropoda</taxon>
        <taxon>Crustacea</taxon>
        <taxon>Multicrustacea</taxon>
        <taxon>Malacostraca</taxon>
        <taxon>Eumalacostraca</taxon>
        <taxon>Eucarida</taxon>
        <taxon>Decapoda</taxon>
        <taxon>Pleocyemata</taxon>
        <taxon>Anomura</taxon>
        <taxon>Galatheoidea</taxon>
        <taxon>Porcellanidae</taxon>
        <taxon>Petrolisthes</taxon>
    </lineage>
</organism>
<evidence type="ECO:0000256" key="1">
    <source>
        <dbReference type="SAM" id="MobiDB-lite"/>
    </source>
</evidence>
<name>A0AAE1QN49_9EUCA</name>
<feature type="region of interest" description="Disordered" evidence="1">
    <location>
        <begin position="142"/>
        <end position="164"/>
    </location>
</feature>
<dbReference type="EMBL" id="JAWZYT010000015">
    <property type="protein sequence ID" value="KAK4329396.1"/>
    <property type="molecule type" value="Genomic_DNA"/>
</dbReference>
<evidence type="ECO:0000313" key="2">
    <source>
        <dbReference type="EMBL" id="KAK4329396.1"/>
    </source>
</evidence>
<proteinExistence type="predicted"/>
<dbReference type="Proteomes" id="UP001292094">
    <property type="component" value="Unassembled WGS sequence"/>
</dbReference>
<dbReference type="AlphaFoldDB" id="A0AAE1QN49"/>
<sequence>MEIVVRVKKETKVEPPPTSPGVPRRDHGNWLAADGTTGTSPPTTVTRERHITDGPRVAHHRYHLGIPATLSVKTYMETTKVSSNSAIYSILFSSKPTSATTRWILYSLQCTEYVTGDNTFRLLSLPTHRNFGWKRKRDVSWATEPKSSQHPPADRLLHPRFRPR</sequence>
<evidence type="ECO:0000313" key="3">
    <source>
        <dbReference type="Proteomes" id="UP001292094"/>
    </source>
</evidence>
<comment type="caution">
    <text evidence="2">The sequence shown here is derived from an EMBL/GenBank/DDBJ whole genome shotgun (WGS) entry which is preliminary data.</text>
</comment>
<accession>A0AAE1QN49</accession>
<protein>
    <submittedName>
        <fullName evidence="2">Uncharacterized protein</fullName>
    </submittedName>
</protein>
<feature type="region of interest" description="Disordered" evidence="1">
    <location>
        <begin position="8"/>
        <end position="41"/>
    </location>
</feature>
<gene>
    <name evidence="2" type="ORF">Pmani_000251</name>
</gene>
<keyword evidence="3" id="KW-1185">Reference proteome</keyword>
<reference evidence="2" key="1">
    <citation type="submission" date="2023-11" db="EMBL/GenBank/DDBJ databases">
        <title>Genome assemblies of two species of porcelain crab, Petrolisthes cinctipes and Petrolisthes manimaculis (Anomura: Porcellanidae).</title>
        <authorList>
            <person name="Angst P."/>
        </authorList>
    </citation>
    <scope>NUCLEOTIDE SEQUENCE</scope>
    <source>
        <strain evidence="2">PB745_02</strain>
        <tissue evidence="2">Gill</tissue>
    </source>
</reference>